<keyword evidence="1" id="KW-0547">Nucleotide-binding</keyword>
<feature type="non-terminal residue" evidence="4">
    <location>
        <position position="37"/>
    </location>
</feature>
<evidence type="ECO:0000256" key="1">
    <source>
        <dbReference type="ARBA" id="ARBA00022741"/>
    </source>
</evidence>
<accession>A0A392QBF6</accession>
<keyword evidence="2" id="KW-0378">Hydrolase</keyword>
<proteinExistence type="predicted"/>
<evidence type="ECO:0000313" key="4">
    <source>
        <dbReference type="EMBL" id="MCI21209.1"/>
    </source>
</evidence>
<dbReference type="InterPro" id="IPR004948">
    <property type="entry name" value="Nuc-triphosphatase_THEP1"/>
</dbReference>
<dbReference type="PANTHER" id="PTHR43146:SF1">
    <property type="entry name" value="CANCER-RELATED NUCLEOSIDE-TRIPHOSPHATASE"/>
    <property type="match status" value="1"/>
</dbReference>
<evidence type="ECO:0000256" key="2">
    <source>
        <dbReference type="ARBA" id="ARBA00022801"/>
    </source>
</evidence>
<keyword evidence="3" id="KW-0067">ATP-binding</keyword>
<evidence type="ECO:0000313" key="5">
    <source>
        <dbReference type="Proteomes" id="UP000265520"/>
    </source>
</evidence>
<comment type="caution">
    <text evidence="4">The sequence shown here is derived from an EMBL/GenBank/DDBJ whole genome shotgun (WGS) entry which is preliminary data.</text>
</comment>
<name>A0A392QBF6_9FABA</name>
<dbReference type="AlphaFoldDB" id="A0A392QBF6"/>
<dbReference type="EMBL" id="LXQA010123797">
    <property type="protein sequence ID" value="MCI21209.1"/>
    <property type="molecule type" value="Genomic_DNA"/>
</dbReference>
<evidence type="ECO:0000256" key="3">
    <source>
        <dbReference type="ARBA" id="ARBA00022840"/>
    </source>
</evidence>
<dbReference type="GO" id="GO:0005524">
    <property type="term" value="F:ATP binding"/>
    <property type="evidence" value="ECO:0007669"/>
    <property type="project" value="UniProtKB-KW"/>
</dbReference>
<dbReference type="PANTHER" id="PTHR43146">
    <property type="entry name" value="CANCER-RELATED NUCLEOSIDE-TRIPHOSPHATASE"/>
    <property type="match status" value="1"/>
</dbReference>
<dbReference type="Proteomes" id="UP000265520">
    <property type="component" value="Unassembled WGS sequence"/>
</dbReference>
<protein>
    <submittedName>
        <fullName evidence="4">Cancer-related nucleoside-triphosphatase-like protein</fullName>
    </submittedName>
</protein>
<sequence>MELYSSSFFPAVLKVLESNIPILASIPVPKFGRDIPA</sequence>
<dbReference type="GO" id="GO:0017111">
    <property type="term" value="F:ribonucleoside triphosphate phosphatase activity"/>
    <property type="evidence" value="ECO:0007669"/>
    <property type="project" value="InterPro"/>
</dbReference>
<reference evidence="4 5" key="1">
    <citation type="journal article" date="2018" name="Front. Plant Sci.">
        <title>Red Clover (Trifolium pratense) and Zigzag Clover (T. medium) - A Picture of Genomic Similarities and Differences.</title>
        <authorList>
            <person name="Dluhosova J."/>
            <person name="Istvanek J."/>
            <person name="Nedelnik J."/>
            <person name="Repkova J."/>
        </authorList>
    </citation>
    <scope>NUCLEOTIDE SEQUENCE [LARGE SCALE GENOMIC DNA]</scope>
    <source>
        <strain evidence="5">cv. 10/8</strain>
        <tissue evidence="4">Leaf</tissue>
    </source>
</reference>
<keyword evidence="5" id="KW-1185">Reference proteome</keyword>
<organism evidence="4 5">
    <name type="scientific">Trifolium medium</name>
    <dbReference type="NCBI Taxonomy" id="97028"/>
    <lineage>
        <taxon>Eukaryota</taxon>
        <taxon>Viridiplantae</taxon>
        <taxon>Streptophyta</taxon>
        <taxon>Embryophyta</taxon>
        <taxon>Tracheophyta</taxon>
        <taxon>Spermatophyta</taxon>
        <taxon>Magnoliopsida</taxon>
        <taxon>eudicotyledons</taxon>
        <taxon>Gunneridae</taxon>
        <taxon>Pentapetalae</taxon>
        <taxon>rosids</taxon>
        <taxon>fabids</taxon>
        <taxon>Fabales</taxon>
        <taxon>Fabaceae</taxon>
        <taxon>Papilionoideae</taxon>
        <taxon>50 kb inversion clade</taxon>
        <taxon>NPAAA clade</taxon>
        <taxon>Hologalegina</taxon>
        <taxon>IRL clade</taxon>
        <taxon>Trifolieae</taxon>
        <taxon>Trifolium</taxon>
    </lineage>
</organism>